<feature type="transmembrane region" description="Helical" evidence="6">
    <location>
        <begin position="69"/>
        <end position="93"/>
    </location>
</feature>
<evidence type="ECO:0000313" key="8">
    <source>
        <dbReference type="EMBL" id="SFE82827.1"/>
    </source>
</evidence>
<dbReference type="Pfam" id="PF09335">
    <property type="entry name" value="VTT_dom"/>
    <property type="match status" value="1"/>
</dbReference>
<keyword evidence="2 6" id="KW-1003">Cell membrane</keyword>
<keyword evidence="4 6" id="KW-1133">Transmembrane helix</keyword>
<keyword evidence="5 6" id="KW-0472">Membrane</keyword>
<dbReference type="InterPro" id="IPR032816">
    <property type="entry name" value="VTT_dom"/>
</dbReference>
<evidence type="ECO:0000256" key="3">
    <source>
        <dbReference type="ARBA" id="ARBA00022692"/>
    </source>
</evidence>
<comment type="subcellular location">
    <subcellularLocation>
        <location evidence="1 6">Cell membrane</location>
        <topology evidence="1 6">Multi-pass membrane protein</topology>
    </subcellularLocation>
</comment>
<evidence type="ECO:0000256" key="4">
    <source>
        <dbReference type="ARBA" id="ARBA00022989"/>
    </source>
</evidence>
<dbReference type="GO" id="GO:0005886">
    <property type="term" value="C:plasma membrane"/>
    <property type="evidence" value="ECO:0007669"/>
    <property type="project" value="UniProtKB-SubCell"/>
</dbReference>
<evidence type="ECO:0000259" key="7">
    <source>
        <dbReference type="Pfam" id="PF09335"/>
    </source>
</evidence>
<evidence type="ECO:0000256" key="6">
    <source>
        <dbReference type="RuleBase" id="RU366058"/>
    </source>
</evidence>
<dbReference type="STRING" id="1045775.SAMN05216378_4225"/>
<comment type="similarity">
    <text evidence="6">Belongs to the TVP38/TMEM64 family.</text>
</comment>
<keyword evidence="3 6" id="KW-0812">Transmembrane</keyword>
<proteinExistence type="inferred from homology"/>
<dbReference type="Proteomes" id="UP000198855">
    <property type="component" value="Unassembled WGS sequence"/>
</dbReference>
<gene>
    <name evidence="8" type="ORF">SAMN05216378_4225</name>
</gene>
<protein>
    <recommendedName>
        <fullName evidence="6">TVP38/TMEM64 family membrane protein</fullName>
    </recommendedName>
</protein>
<name>A0A1I2DQS7_9BACL</name>
<evidence type="ECO:0000256" key="5">
    <source>
        <dbReference type="ARBA" id="ARBA00023136"/>
    </source>
</evidence>
<feature type="domain" description="VTT" evidence="7">
    <location>
        <begin position="56"/>
        <end position="171"/>
    </location>
</feature>
<dbReference type="InterPro" id="IPR015414">
    <property type="entry name" value="TMEM64"/>
</dbReference>
<dbReference type="AlphaFoldDB" id="A0A1I2DQS7"/>
<organism evidence="8 9">
    <name type="scientific">Paenibacillus catalpae</name>
    <dbReference type="NCBI Taxonomy" id="1045775"/>
    <lineage>
        <taxon>Bacteria</taxon>
        <taxon>Bacillati</taxon>
        <taxon>Bacillota</taxon>
        <taxon>Bacilli</taxon>
        <taxon>Bacillales</taxon>
        <taxon>Paenibacillaceae</taxon>
        <taxon>Paenibacillus</taxon>
    </lineage>
</organism>
<feature type="transmembrane region" description="Helical" evidence="6">
    <location>
        <begin position="123"/>
        <end position="143"/>
    </location>
</feature>
<dbReference type="EMBL" id="FOMT01000004">
    <property type="protein sequence ID" value="SFE82827.1"/>
    <property type="molecule type" value="Genomic_DNA"/>
</dbReference>
<feature type="transmembrane region" description="Helical" evidence="6">
    <location>
        <begin position="149"/>
        <end position="172"/>
    </location>
</feature>
<sequence length="210" mass="23880">MGLYSTMYVMENMKNLLVQMRSLDLEHLQRTLESYSQFGILPGILLPLLESFLPFLPLVVIVAANANIFGLWLGFLLSWIGVSIGAVCVFLISRKLGKNVKAKIERRFPKTERFFKWVDQKGFTPLFLLACFPFSPSSIINIVSGFSKIPFRTFVLATVLGKAVMILSISLISFNIGSFREEPWRIFVTCAVIIIMWFGGKKIESRYHVN</sequence>
<feature type="transmembrane region" description="Helical" evidence="6">
    <location>
        <begin position="38"/>
        <end position="63"/>
    </location>
</feature>
<evidence type="ECO:0000313" key="9">
    <source>
        <dbReference type="Proteomes" id="UP000198855"/>
    </source>
</evidence>
<evidence type="ECO:0000256" key="2">
    <source>
        <dbReference type="ARBA" id="ARBA00022475"/>
    </source>
</evidence>
<reference evidence="9" key="1">
    <citation type="submission" date="2016-10" db="EMBL/GenBank/DDBJ databases">
        <authorList>
            <person name="Varghese N."/>
            <person name="Submissions S."/>
        </authorList>
    </citation>
    <scope>NUCLEOTIDE SEQUENCE [LARGE SCALE GENOMIC DNA]</scope>
    <source>
        <strain evidence="9">CGMCC 1.10784</strain>
    </source>
</reference>
<accession>A0A1I2DQS7</accession>
<keyword evidence="9" id="KW-1185">Reference proteome</keyword>
<dbReference type="PANTHER" id="PTHR12677:SF55">
    <property type="entry name" value="UNDECAPRENYL PHOSPHATE TRANSPORTER SAOUHSC_00901-RELATED"/>
    <property type="match status" value="1"/>
</dbReference>
<evidence type="ECO:0000256" key="1">
    <source>
        <dbReference type="ARBA" id="ARBA00004651"/>
    </source>
</evidence>
<feature type="transmembrane region" description="Helical" evidence="6">
    <location>
        <begin position="184"/>
        <end position="200"/>
    </location>
</feature>
<dbReference type="PANTHER" id="PTHR12677">
    <property type="entry name" value="GOLGI APPARATUS MEMBRANE PROTEIN TVP38-RELATED"/>
    <property type="match status" value="1"/>
</dbReference>